<keyword evidence="3" id="KW-1185">Reference proteome</keyword>
<evidence type="ECO:0000313" key="2">
    <source>
        <dbReference type="EMBL" id="TPX11561.1"/>
    </source>
</evidence>
<dbReference type="Pfam" id="PF01546">
    <property type="entry name" value="Peptidase_M20"/>
    <property type="match status" value="1"/>
</dbReference>
<reference evidence="2 3" key="1">
    <citation type="submission" date="2019-06" db="EMBL/GenBank/DDBJ databases">
        <title>Draft genome sequence of the filamentous fungus Phialemoniopsis curvata isolated from diesel fuel.</title>
        <authorList>
            <person name="Varaljay V.A."/>
            <person name="Lyon W.J."/>
            <person name="Crouch A.L."/>
            <person name="Drake C.E."/>
            <person name="Hollomon J.M."/>
            <person name="Nadeau L.J."/>
            <person name="Nunn H.S."/>
            <person name="Stevenson B.S."/>
            <person name="Bojanowski C.L."/>
            <person name="Crookes-Goodson W.J."/>
        </authorList>
    </citation>
    <scope>NUCLEOTIDE SEQUENCE [LARGE SCALE GENOMIC DNA]</scope>
    <source>
        <strain evidence="2 3">D216</strain>
    </source>
</reference>
<dbReference type="InterPro" id="IPR002933">
    <property type="entry name" value="Peptidase_M20"/>
</dbReference>
<comment type="caution">
    <text evidence="2">The sequence shown here is derived from an EMBL/GenBank/DDBJ whole genome shotgun (WGS) entry which is preliminary data.</text>
</comment>
<comment type="similarity">
    <text evidence="1">Belongs to the peptidase M20A family.</text>
</comment>
<protein>
    <submittedName>
        <fullName evidence="2">Uncharacterized protein</fullName>
    </submittedName>
</protein>
<dbReference type="GeneID" id="41975219"/>
<organism evidence="2 3">
    <name type="scientific">Thyridium curvatum</name>
    <dbReference type="NCBI Taxonomy" id="1093900"/>
    <lineage>
        <taxon>Eukaryota</taxon>
        <taxon>Fungi</taxon>
        <taxon>Dikarya</taxon>
        <taxon>Ascomycota</taxon>
        <taxon>Pezizomycotina</taxon>
        <taxon>Sordariomycetes</taxon>
        <taxon>Sordariomycetidae</taxon>
        <taxon>Thyridiales</taxon>
        <taxon>Thyridiaceae</taxon>
        <taxon>Thyridium</taxon>
    </lineage>
</organism>
<proteinExistence type="inferred from homology"/>
<dbReference type="Proteomes" id="UP000319257">
    <property type="component" value="Unassembled WGS sequence"/>
</dbReference>
<evidence type="ECO:0000313" key="3">
    <source>
        <dbReference type="Proteomes" id="UP000319257"/>
    </source>
</evidence>
<dbReference type="RefSeq" id="XP_030993272.1">
    <property type="nucleotide sequence ID" value="XM_031142552.1"/>
</dbReference>
<gene>
    <name evidence="2" type="ORF">E0L32_007772</name>
</gene>
<dbReference type="PANTHER" id="PTHR11014:SF63">
    <property type="entry name" value="METALLOPEPTIDASE, PUTATIVE (AFU_ORTHOLOGUE AFUA_6G09600)-RELATED"/>
    <property type="match status" value="1"/>
</dbReference>
<dbReference type="AlphaFoldDB" id="A0A507B3C4"/>
<name>A0A507B3C4_9PEZI</name>
<dbReference type="Gene3D" id="3.30.70.360">
    <property type="match status" value="1"/>
</dbReference>
<dbReference type="SUPFAM" id="SSF53187">
    <property type="entry name" value="Zn-dependent exopeptidases"/>
    <property type="match status" value="1"/>
</dbReference>
<dbReference type="SUPFAM" id="SSF55031">
    <property type="entry name" value="Bacterial exopeptidase dimerisation domain"/>
    <property type="match status" value="1"/>
</dbReference>
<dbReference type="InterPro" id="IPR036264">
    <property type="entry name" value="Bact_exopeptidase_dim_dom"/>
</dbReference>
<dbReference type="Gene3D" id="3.40.630.10">
    <property type="entry name" value="Zn peptidases"/>
    <property type="match status" value="1"/>
</dbReference>
<sequence length="616" mass="68242">MTLRDVVDRWAPPLEPLEKLYKDIHANPELSRLEERTASVVASRLREIRYDVHEAIGGHGVVGVLENGPGKVVLLRAELDALPIREQTNISYASTKRMADWWGRDQPVMHACGHDLHMTCLLAAAELLEAARSEWAGTLLVLFQPNEEHTGGAQAMVDDGLYDKVPRPDIVMAQHLMQIPSGAVSIKPGPVLVSADTVNIRIFSSEGHPANPQVSVDVAVVASKIIARLENLVHETAKAGYASATVEELHLGQPGLDWVQHADIVLDVKAYDPSIRSRLLDGVTEIVREVFWAAFGAQSVLDDVPSHPCEDFSILATAINVPYVFWFLGRADAEALDRAKKAGRLLDDIPIEHSPFNAPLIHPTLETVLRKLELAPDALSNRGTVDIDIIIVPDYELTSTGFQRFNYTGIHHRGAESIWQSMIDSGDKLVQSLVKTLVYPSSGRVRPLIFIAYGFGGIVVKRKIKDHPEIRKMCLAQRNVVLFGVPHLDQERRDLWPKLDILLKSYGYPKGFYKDQNEDHTLIVDVSYKFKNLDLTGRVLSVYKSRPTRIRSIPHKEELLVGDMAVSGCCPDKRHAWGSQQTMAGHPLYKELATLIEDCASDSIGAMDTGVPSDGK</sequence>
<dbReference type="InParanoid" id="A0A507B3C4"/>
<dbReference type="EMBL" id="SKBQ01000048">
    <property type="protein sequence ID" value="TPX11561.1"/>
    <property type="molecule type" value="Genomic_DNA"/>
</dbReference>
<dbReference type="OrthoDB" id="6119954at2759"/>
<dbReference type="NCBIfam" id="TIGR01891">
    <property type="entry name" value="amidohydrolases"/>
    <property type="match status" value="1"/>
</dbReference>
<accession>A0A507B3C4</accession>
<dbReference type="InterPro" id="IPR017439">
    <property type="entry name" value="Amidohydrolase"/>
</dbReference>
<dbReference type="GO" id="GO:0016787">
    <property type="term" value="F:hydrolase activity"/>
    <property type="evidence" value="ECO:0007669"/>
    <property type="project" value="InterPro"/>
</dbReference>
<dbReference type="PANTHER" id="PTHR11014">
    <property type="entry name" value="PEPTIDASE M20 FAMILY MEMBER"/>
    <property type="match status" value="1"/>
</dbReference>
<evidence type="ECO:0000256" key="1">
    <source>
        <dbReference type="ARBA" id="ARBA00006247"/>
    </source>
</evidence>